<sequence>MPNLSPATDSATRGPGNGVAALLTADALYEILLRLPAKDLCRLRAVCLAWRSLLSDPRFAAAHAAHHRGPLIVTGYDRCRNCPYHPNEGIIWDLVDLWAFC</sequence>
<dbReference type="OrthoDB" id="1631251at2759"/>
<organism evidence="2 3">
    <name type="scientific">Dichanthelium oligosanthes</name>
    <dbReference type="NCBI Taxonomy" id="888268"/>
    <lineage>
        <taxon>Eukaryota</taxon>
        <taxon>Viridiplantae</taxon>
        <taxon>Streptophyta</taxon>
        <taxon>Embryophyta</taxon>
        <taxon>Tracheophyta</taxon>
        <taxon>Spermatophyta</taxon>
        <taxon>Magnoliopsida</taxon>
        <taxon>Liliopsida</taxon>
        <taxon>Poales</taxon>
        <taxon>Poaceae</taxon>
        <taxon>PACMAD clade</taxon>
        <taxon>Panicoideae</taxon>
        <taxon>Panicodae</taxon>
        <taxon>Paniceae</taxon>
        <taxon>Dichantheliinae</taxon>
        <taxon>Dichanthelium</taxon>
    </lineage>
</organism>
<evidence type="ECO:0000313" key="2">
    <source>
        <dbReference type="EMBL" id="OEL23486.1"/>
    </source>
</evidence>
<dbReference type="InterPro" id="IPR050796">
    <property type="entry name" value="SCF_F-box_component"/>
</dbReference>
<evidence type="ECO:0000259" key="1">
    <source>
        <dbReference type="SMART" id="SM00256"/>
    </source>
</evidence>
<dbReference type="STRING" id="888268.A0A1E5VEB4"/>
<dbReference type="SUPFAM" id="SSF81383">
    <property type="entry name" value="F-box domain"/>
    <property type="match status" value="1"/>
</dbReference>
<dbReference type="Pfam" id="PF00646">
    <property type="entry name" value="F-box"/>
    <property type="match status" value="1"/>
</dbReference>
<comment type="caution">
    <text evidence="2">The sequence shown here is derived from an EMBL/GenBank/DDBJ whole genome shotgun (WGS) entry which is preliminary data.</text>
</comment>
<gene>
    <name evidence="2" type="ORF">BAE44_0015495</name>
</gene>
<dbReference type="Proteomes" id="UP000095767">
    <property type="component" value="Unassembled WGS sequence"/>
</dbReference>
<proteinExistence type="predicted"/>
<protein>
    <recommendedName>
        <fullName evidence="1">F-box domain-containing protein</fullName>
    </recommendedName>
</protein>
<dbReference type="Gene3D" id="1.20.1280.50">
    <property type="match status" value="1"/>
</dbReference>
<evidence type="ECO:0000313" key="3">
    <source>
        <dbReference type="Proteomes" id="UP000095767"/>
    </source>
</evidence>
<feature type="domain" description="F-box" evidence="1">
    <location>
        <begin position="23"/>
        <end position="63"/>
    </location>
</feature>
<name>A0A1E5VEB4_9POAL</name>
<dbReference type="AlphaFoldDB" id="A0A1E5VEB4"/>
<keyword evidence="3" id="KW-1185">Reference proteome</keyword>
<dbReference type="PANTHER" id="PTHR31672">
    <property type="entry name" value="BNACNNG10540D PROTEIN"/>
    <property type="match status" value="1"/>
</dbReference>
<dbReference type="CDD" id="cd22157">
    <property type="entry name" value="F-box_AtFBW1-like"/>
    <property type="match status" value="1"/>
</dbReference>
<dbReference type="EMBL" id="LWDX02042385">
    <property type="protein sequence ID" value="OEL23486.1"/>
    <property type="molecule type" value="Genomic_DNA"/>
</dbReference>
<reference evidence="2 3" key="1">
    <citation type="submission" date="2016-09" db="EMBL/GenBank/DDBJ databases">
        <title>The draft genome of Dichanthelium oligosanthes: A C3 panicoid grass species.</title>
        <authorList>
            <person name="Studer A.J."/>
            <person name="Schnable J.C."/>
            <person name="Brutnell T.P."/>
        </authorList>
    </citation>
    <scope>NUCLEOTIDE SEQUENCE [LARGE SCALE GENOMIC DNA]</scope>
    <source>
        <strain evidence="3">cv. Kellogg 1175</strain>
        <tissue evidence="2">Leaf</tissue>
    </source>
</reference>
<dbReference type="SMART" id="SM00256">
    <property type="entry name" value="FBOX"/>
    <property type="match status" value="1"/>
</dbReference>
<accession>A0A1E5VEB4</accession>
<dbReference type="InterPro" id="IPR036047">
    <property type="entry name" value="F-box-like_dom_sf"/>
</dbReference>
<dbReference type="InterPro" id="IPR001810">
    <property type="entry name" value="F-box_dom"/>
</dbReference>